<dbReference type="SUPFAM" id="SSF143422">
    <property type="entry name" value="Transposase IS200-like"/>
    <property type="match status" value="1"/>
</dbReference>
<gene>
    <name evidence="2" type="ORF">A2W41_03365</name>
</gene>
<dbReference type="InterPro" id="IPR036515">
    <property type="entry name" value="Transposase_17_sf"/>
</dbReference>
<dbReference type="EMBL" id="MHNI01000014">
    <property type="protein sequence ID" value="OGZ42752.1"/>
    <property type="molecule type" value="Genomic_DNA"/>
</dbReference>
<evidence type="ECO:0000313" key="3">
    <source>
        <dbReference type="Proteomes" id="UP000176700"/>
    </source>
</evidence>
<evidence type="ECO:0000313" key="2">
    <source>
        <dbReference type="EMBL" id="OGZ42752.1"/>
    </source>
</evidence>
<dbReference type="Proteomes" id="UP000176700">
    <property type="component" value="Unassembled WGS sequence"/>
</dbReference>
<evidence type="ECO:0000259" key="1">
    <source>
        <dbReference type="SMART" id="SM01321"/>
    </source>
</evidence>
<protein>
    <recommendedName>
        <fullName evidence="1">Transposase IS200-like domain-containing protein</fullName>
    </recommendedName>
</protein>
<comment type="caution">
    <text evidence="2">The sequence shown here is derived from an EMBL/GenBank/DDBJ whole genome shotgun (WGS) entry which is preliminary data.</text>
</comment>
<dbReference type="GO" id="GO:0004803">
    <property type="term" value="F:transposase activity"/>
    <property type="evidence" value="ECO:0007669"/>
    <property type="project" value="InterPro"/>
</dbReference>
<dbReference type="Gene3D" id="3.30.70.1290">
    <property type="entry name" value="Transposase IS200-like"/>
    <property type="match status" value="1"/>
</dbReference>
<dbReference type="PANTHER" id="PTHR34322:SF2">
    <property type="entry name" value="TRANSPOSASE IS200-LIKE DOMAIN-CONTAINING PROTEIN"/>
    <property type="match status" value="1"/>
</dbReference>
<proteinExistence type="predicted"/>
<reference evidence="2 3" key="1">
    <citation type="journal article" date="2016" name="Nat. Commun.">
        <title>Thousands of microbial genomes shed light on interconnected biogeochemical processes in an aquifer system.</title>
        <authorList>
            <person name="Anantharaman K."/>
            <person name="Brown C.T."/>
            <person name="Hug L.A."/>
            <person name="Sharon I."/>
            <person name="Castelle C.J."/>
            <person name="Probst A.J."/>
            <person name="Thomas B.C."/>
            <person name="Singh A."/>
            <person name="Wilkins M.J."/>
            <person name="Karaoz U."/>
            <person name="Brodie E.L."/>
            <person name="Williams K.H."/>
            <person name="Hubbard S.S."/>
            <person name="Banfield J.F."/>
        </authorList>
    </citation>
    <scope>NUCLEOTIDE SEQUENCE [LARGE SCALE GENOMIC DNA]</scope>
</reference>
<dbReference type="AlphaFoldDB" id="A0A1G2FYE4"/>
<organism evidence="2 3">
    <name type="scientific">Candidatus Ryanbacteria bacterium RIFCSPHIGHO2_01_45_13</name>
    <dbReference type="NCBI Taxonomy" id="1802112"/>
    <lineage>
        <taxon>Bacteria</taxon>
        <taxon>Candidatus Ryaniibacteriota</taxon>
    </lineage>
</organism>
<dbReference type="SMART" id="SM01321">
    <property type="entry name" value="Y1_Tnp"/>
    <property type="match status" value="1"/>
</dbReference>
<dbReference type="Pfam" id="PF01797">
    <property type="entry name" value="Y1_Tnp"/>
    <property type="match status" value="1"/>
</dbReference>
<feature type="domain" description="Transposase IS200-like" evidence="1">
    <location>
        <begin position="8"/>
        <end position="143"/>
    </location>
</feature>
<dbReference type="InterPro" id="IPR002686">
    <property type="entry name" value="Transposase_17"/>
</dbReference>
<dbReference type="GO" id="GO:0006313">
    <property type="term" value="P:DNA transposition"/>
    <property type="evidence" value="ECO:0007669"/>
    <property type="project" value="InterPro"/>
</dbReference>
<name>A0A1G2FYE4_9BACT</name>
<accession>A0A1G2FYE4</accession>
<sequence>MYRNFQFSIGEFYHVYNRGADKRVIFLDDDDKRRFAKLLFLCNSNNSVVFKEIPIENVFRVNRKSRLIDIGSYTLMPNHFHLLVREKVEDGTSKFMKKLSTAYAMYFNLKNKRTGSLFEGPFKAQYVDGDQYLEYLYSYIHLNPVKIIEPKWKEQGIKNVKRAKRYVQEYPYSSYADLIGREREESVILNTEAFPRYFSKPKDFESLVRQFLQYEDK</sequence>
<dbReference type="GO" id="GO:0003677">
    <property type="term" value="F:DNA binding"/>
    <property type="evidence" value="ECO:0007669"/>
    <property type="project" value="InterPro"/>
</dbReference>
<dbReference type="PANTHER" id="PTHR34322">
    <property type="entry name" value="TRANSPOSASE, Y1_TNP DOMAIN-CONTAINING"/>
    <property type="match status" value="1"/>
</dbReference>